<evidence type="ECO:0000313" key="1">
    <source>
        <dbReference type="EMBL" id="GBM61790.1"/>
    </source>
</evidence>
<comment type="caution">
    <text evidence="1">The sequence shown here is derived from an EMBL/GenBank/DDBJ whole genome shotgun (WGS) entry which is preliminary data.</text>
</comment>
<accession>A0A4Y2H6P6</accession>
<gene>
    <name evidence="1" type="ORF">AVEN_18347_1</name>
</gene>
<proteinExistence type="predicted"/>
<dbReference type="EMBL" id="BGPR01001783">
    <property type="protein sequence ID" value="GBM61790.1"/>
    <property type="molecule type" value="Genomic_DNA"/>
</dbReference>
<name>A0A4Y2H6P6_ARAVE</name>
<dbReference type="AlphaFoldDB" id="A0A4Y2H6P6"/>
<reference evidence="1 2" key="1">
    <citation type="journal article" date="2019" name="Sci. Rep.">
        <title>Orb-weaving spider Araneus ventricosus genome elucidates the spidroin gene catalogue.</title>
        <authorList>
            <person name="Kono N."/>
            <person name="Nakamura H."/>
            <person name="Ohtoshi R."/>
            <person name="Moran D.A.P."/>
            <person name="Shinohara A."/>
            <person name="Yoshida Y."/>
            <person name="Fujiwara M."/>
            <person name="Mori M."/>
            <person name="Tomita M."/>
            <person name="Arakawa K."/>
        </authorList>
    </citation>
    <scope>NUCLEOTIDE SEQUENCE [LARGE SCALE GENOMIC DNA]</scope>
</reference>
<evidence type="ECO:0000313" key="2">
    <source>
        <dbReference type="Proteomes" id="UP000499080"/>
    </source>
</evidence>
<keyword evidence="2" id="KW-1185">Reference proteome</keyword>
<dbReference type="Proteomes" id="UP000499080">
    <property type="component" value="Unassembled WGS sequence"/>
</dbReference>
<protein>
    <submittedName>
        <fullName evidence="1">Uncharacterized protein</fullName>
    </submittedName>
</protein>
<sequence>MMLSLNVALVVTDPMTRLFSVGLRELLISACAVFFLCGFVKERVFVPSMPINLPELKHRITQAVTDIAEDMLVKAWEETACRLDLCRVINGTHIEHI</sequence>
<dbReference type="OrthoDB" id="6470414at2759"/>
<organism evidence="1 2">
    <name type="scientific">Araneus ventricosus</name>
    <name type="common">Orbweaver spider</name>
    <name type="synonym">Epeira ventricosa</name>
    <dbReference type="NCBI Taxonomy" id="182803"/>
    <lineage>
        <taxon>Eukaryota</taxon>
        <taxon>Metazoa</taxon>
        <taxon>Ecdysozoa</taxon>
        <taxon>Arthropoda</taxon>
        <taxon>Chelicerata</taxon>
        <taxon>Arachnida</taxon>
        <taxon>Araneae</taxon>
        <taxon>Araneomorphae</taxon>
        <taxon>Entelegynae</taxon>
        <taxon>Araneoidea</taxon>
        <taxon>Araneidae</taxon>
        <taxon>Araneus</taxon>
    </lineage>
</organism>